<protein>
    <submittedName>
        <fullName evidence="1">Glycine dehydrogenase subunit 1</fullName>
        <ecNumber evidence="1">1.4.4.2</ecNumber>
    </submittedName>
</protein>
<comment type="caution">
    <text evidence="1">The sequence shown here is derived from an EMBL/GenBank/DDBJ whole genome shotgun (WGS) entry which is preliminary data.</text>
</comment>
<dbReference type="EMBL" id="AQPH01000021">
    <property type="protein sequence ID" value="EPY02129.1"/>
    <property type="molecule type" value="Genomic_DNA"/>
</dbReference>
<dbReference type="AlphaFoldDB" id="S9SBR0"/>
<accession>S9SBR0</accession>
<dbReference type="InterPro" id="IPR015421">
    <property type="entry name" value="PyrdxlP-dep_Trfase_major"/>
</dbReference>
<sequence length="280" mass="28173">MTGGVSVAAAQSDVVGACVLAVRRACDATGRRRVILSGSLHPVTAAAIEAALAPLAIEIECLAPDPLGIEDLAGRTGWDLAALVVQSPDPFGTLRGFGLAASLCREDGTVPVAVIADPALLALGGPPDADLVVVGGHSPLLGVSLPLGLVYGRAALAEGSGETPVSGAAVETLGAALANDGLAARARAANDAAERIAARLRRVRGLSLVSGQRFATVALYLGEDKDAEAMVPCLPRLSGIEAVPAARLYPGWPELRPLLLLSVTGAIDDDAPDRLAAALA</sequence>
<name>S9SBR0_MAGFU</name>
<keyword evidence="1" id="KW-0560">Oxidoreductase</keyword>
<dbReference type="STRING" id="1316936.K678_07617"/>
<evidence type="ECO:0000313" key="1">
    <source>
        <dbReference type="EMBL" id="EPY02129.1"/>
    </source>
</evidence>
<gene>
    <name evidence="1" type="ORF">K678_07617</name>
</gene>
<evidence type="ECO:0000313" key="2">
    <source>
        <dbReference type="Proteomes" id="UP000015350"/>
    </source>
</evidence>
<reference evidence="1 2" key="1">
    <citation type="submission" date="2013-04" db="EMBL/GenBank/DDBJ databases">
        <authorList>
            <person name="Kuznetsov B."/>
            <person name="Ivanovsky R."/>
        </authorList>
    </citation>
    <scope>NUCLEOTIDE SEQUENCE [LARGE SCALE GENOMIC DNA]</scope>
    <source>
        <strain evidence="1 2">MGU-K5</strain>
    </source>
</reference>
<dbReference type="eggNOG" id="COG0403">
    <property type="taxonomic scope" value="Bacteria"/>
</dbReference>
<dbReference type="InterPro" id="IPR015424">
    <property type="entry name" value="PyrdxlP-dep_Trfase"/>
</dbReference>
<dbReference type="Proteomes" id="UP000015350">
    <property type="component" value="Unassembled WGS sequence"/>
</dbReference>
<organism evidence="1 2">
    <name type="scientific">Magnetospirillum fulvum MGU-K5</name>
    <dbReference type="NCBI Taxonomy" id="1316936"/>
    <lineage>
        <taxon>Bacteria</taxon>
        <taxon>Pseudomonadati</taxon>
        <taxon>Pseudomonadota</taxon>
        <taxon>Alphaproteobacteria</taxon>
        <taxon>Rhodospirillales</taxon>
        <taxon>Rhodospirillaceae</taxon>
        <taxon>Magnetospirillum</taxon>
    </lineage>
</organism>
<dbReference type="GO" id="GO:0004375">
    <property type="term" value="F:glycine dehydrogenase (decarboxylating) activity"/>
    <property type="evidence" value="ECO:0007669"/>
    <property type="project" value="UniProtKB-EC"/>
</dbReference>
<dbReference type="EC" id="1.4.4.2" evidence="1"/>
<dbReference type="SUPFAM" id="SSF53383">
    <property type="entry name" value="PLP-dependent transferases"/>
    <property type="match status" value="1"/>
</dbReference>
<dbReference type="Gene3D" id="3.40.640.10">
    <property type="entry name" value="Type I PLP-dependent aspartate aminotransferase-like (Major domain)"/>
    <property type="match status" value="1"/>
</dbReference>
<proteinExistence type="predicted"/>